<proteinExistence type="inferred from homology"/>
<evidence type="ECO:0000256" key="6">
    <source>
        <dbReference type="ARBA" id="ARBA00047790"/>
    </source>
</evidence>
<keyword evidence="2 7" id="KW-0812">Transmembrane</keyword>
<feature type="transmembrane region" description="Helical" evidence="7">
    <location>
        <begin position="12"/>
        <end position="34"/>
    </location>
</feature>
<evidence type="ECO:0000256" key="2">
    <source>
        <dbReference type="ARBA" id="ARBA00022692"/>
    </source>
</evidence>
<keyword evidence="4 7" id="KW-0472">Membrane</keyword>
<comment type="catalytic activity">
    <reaction evidence="6">
        <text>L-cysteinyl-[protein] + hexadecanoyl-CoA = S-hexadecanoyl-L-cysteinyl-[protein] + CoA</text>
        <dbReference type="Rhea" id="RHEA:36683"/>
        <dbReference type="Rhea" id="RHEA-COMP:10131"/>
        <dbReference type="Rhea" id="RHEA-COMP:11032"/>
        <dbReference type="ChEBI" id="CHEBI:29950"/>
        <dbReference type="ChEBI" id="CHEBI:57287"/>
        <dbReference type="ChEBI" id="CHEBI:57379"/>
        <dbReference type="ChEBI" id="CHEBI:74151"/>
        <dbReference type="EC" id="2.3.1.225"/>
    </reaction>
    <physiologicalReaction direction="left-to-right" evidence="6">
        <dbReference type="Rhea" id="RHEA:36684"/>
    </physiologicalReaction>
</comment>
<dbReference type="GO" id="GO:0019706">
    <property type="term" value="F:protein-cysteine S-palmitoyltransferase activity"/>
    <property type="evidence" value="ECO:0007669"/>
    <property type="project" value="UniProtKB-EC"/>
</dbReference>
<comment type="subcellular location">
    <subcellularLocation>
        <location evidence="1">Membrane</location>
        <topology evidence="1">Multi-pass membrane protein</topology>
    </subcellularLocation>
</comment>
<feature type="non-terminal residue" evidence="10">
    <location>
        <position position="453"/>
    </location>
</feature>
<sequence>MCKKISQLLPATLAWGLILICSACFYYMLAPAIITKFGWVGGTFCVTDFLIFLLVVSNLIMAMCMDPGKLPLAVSSEDNSQLDDFKSPLHKNVEINGIIVRMKWCVTCKFYRPPRSSHCSVCNRCIDAFDHHCPWVHNCVGRRNYRYFFYFLLFLSLHMLHVFSLCLSYVLAAKLVKEEMLTRPNMCAVVLLLVSFLLAFPVIGLTIFHIVLVSRGRTTNEQVTGKFQKGYNPFTASCCVNIKTTLCGSQFPSYEIYASNRARLVVLGANKQARKGKKALLLEDDDAVMYVPDQHTMESNTRGPIRLKKLKLADSESVGTALSLTEGLTRDSDNHLGKEKAVQGGSTCNLYDDMNSVRSPEKTAYEASLEEAFRGAEAVNSPTKFDGSRSDSFQNADSVSNSRTTNHTHSVVYEPRLHSTKILNGDRSRPLNFTDAVRLHDQLTSPSTKAVPL</sequence>
<organism evidence="10 11">
    <name type="scientific">Mesorhabditis spiculigera</name>
    <dbReference type="NCBI Taxonomy" id="96644"/>
    <lineage>
        <taxon>Eukaryota</taxon>
        <taxon>Metazoa</taxon>
        <taxon>Ecdysozoa</taxon>
        <taxon>Nematoda</taxon>
        <taxon>Chromadorea</taxon>
        <taxon>Rhabditida</taxon>
        <taxon>Rhabditina</taxon>
        <taxon>Rhabditomorpha</taxon>
        <taxon>Rhabditoidea</taxon>
        <taxon>Rhabditidae</taxon>
        <taxon>Mesorhabditinae</taxon>
        <taxon>Mesorhabditis</taxon>
    </lineage>
</organism>
<keyword evidence="3 7" id="KW-1133">Transmembrane helix</keyword>
<feature type="domain" description="Palmitoyltransferase DHHC" evidence="9">
    <location>
        <begin position="101"/>
        <end position="224"/>
    </location>
</feature>
<evidence type="ECO:0000259" key="9">
    <source>
        <dbReference type="Pfam" id="PF01529"/>
    </source>
</evidence>
<evidence type="ECO:0000256" key="3">
    <source>
        <dbReference type="ARBA" id="ARBA00022989"/>
    </source>
</evidence>
<feature type="transmembrane region" description="Helical" evidence="7">
    <location>
        <begin position="40"/>
        <end position="61"/>
    </location>
</feature>
<dbReference type="PANTHER" id="PTHR12349:SF2">
    <property type="entry name" value="PALMITOYLTRANSFERASE ZDHHC8"/>
    <property type="match status" value="1"/>
</dbReference>
<accession>A0AA36D0R3</accession>
<keyword evidence="7" id="KW-0012">Acyltransferase</keyword>
<feature type="compositionally biased region" description="Polar residues" evidence="8">
    <location>
        <begin position="390"/>
        <end position="409"/>
    </location>
</feature>
<dbReference type="AlphaFoldDB" id="A0AA36D0R3"/>
<comment type="domain">
    <text evidence="7">The DHHC domain is required for palmitoyltransferase activity.</text>
</comment>
<keyword evidence="11" id="KW-1185">Reference proteome</keyword>
<dbReference type="PANTHER" id="PTHR12349">
    <property type="entry name" value="ANKYRIN REPEAT AND LEM DOMAIN-CONTAINING PROTEIN 2"/>
    <property type="match status" value="1"/>
</dbReference>
<evidence type="ECO:0000256" key="7">
    <source>
        <dbReference type="RuleBase" id="RU079119"/>
    </source>
</evidence>
<comment type="similarity">
    <text evidence="5">Belongs to the DHHC palmitoyltransferase family. ERF2/ZDHHC9 subfamily.</text>
</comment>
<feature type="transmembrane region" description="Helical" evidence="7">
    <location>
        <begin position="190"/>
        <end position="212"/>
    </location>
</feature>
<dbReference type="GO" id="GO:0016020">
    <property type="term" value="C:membrane"/>
    <property type="evidence" value="ECO:0007669"/>
    <property type="project" value="UniProtKB-SubCell"/>
</dbReference>
<dbReference type="EC" id="2.3.1.225" evidence="7"/>
<comment type="caution">
    <text evidence="10">The sequence shown here is derived from an EMBL/GenBank/DDBJ whole genome shotgun (WGS) entry which is preliminary data.</text>
</comment>
<dbReference type="Pfam" id="PF01529">
    <property type="entry name" value="DHHC"/>
    <property type="match status" value="1"/>
</dbReference>
<reference evidence="10" key="1">
    <citation type="submission" date="2023-06" db="EMBL/GenBank/DDBJ databases">
        <authorList>
            <person name="Delattre M."/>
        </authorList>
    </citation>
    <scope>NUCLEOTIDE SEQUENCE</scope>
    <source>
        <strain evidence="10">AF72</strain>
    </source>
</reference>
<name>A0AA36D0R3_9BILA</name>
<feature type="region of interest" description="Disordered" evidence="8">
    <location>
        <begin position="380"/>
        <end position="409"/>
    </location>
</feature>
<dbReference type="EMBL" id="CATQJA010002655">
    <property type="protein sequence ID" value="CAJ0578865.1"/>
    <property type="molecule type" value="Genomic_DNA"/>
</dbReference>
<evidence type="ECO:0000313" key="11">
    <source>
        <dbReference type="Proteomes" id="UP001177023"/>
    </source>
</evidence>
<evidence type="ECO:0000313" key="10">
    <source>
        <dbReference type="EMBL" id="CAJ0578865.1"/>
    </source>
</evidence>
<evidence type="ECO:0000256" key="1">
    <source>
        <dbReference type="ARBA" id="ARBA00004141"/>
    </source>
</evidence>
<feature type="transmembrane region" description="Helical" evidence="7">
    <location>
        <begin position="147"/>
        <end position="170"/>
    </location>
</feature>
<keyword evidence="7" id="KW-0808">Transferase</keyword>
<evidence type="ECO:0000256" key="8">
    <source>
        <dbReference type="SAM" id="MobiDB-lite"/>
    </source>
</evidence>
<gene>
    <name evidence="10" type="ORF">MSPICULIGERA_LOCUS17105</name>
</gene>
<evidence type="ECO:0000256" key="5">
    <source>
        <dbReference type="ARBA" id="ARBA00023463"/>
    </source>
</evidence>
<dbReference type="PROSITE" id="PS50216">
    <property type="entry name" value="DHHC"/>
    <property type="match status" value="1"/>
</dbReference>
<protein>
    <recommendedName>
        <fullName evidence="7">Palmitoyltransferase</fullName>
        <ecNumber evidence="7">2.3.1.225</ecNumber>
    </recommendedName>
</protein>
<dbReference type="Proteomes" id="UP001177023">
    <property type="component" value="Unassembled WGS sequence"/>
</dbReference>
<evidence type="ECO:0000256" key="4">
    <source>
        <dbReference type="ARBA" id="ARBA00023136"/>
    </source>
</evidence>
<dbReference type="InterPro" id="IPR001594">
    <property type="entry name" value="Palmitoyltrfase_DHHC"/>
</dbReference>